<dbReference type="AlphaFoldDB" id="A0A5B7JEY5"/>
<dbReference type="EMBL" id="VSRR010093800">
    <property type="protein sequence ID" value="MPC93155.1"/>
    <property type="molecule type" value="Genomic_DNA"/>
</dbReference>
<sequence>MGLPRTVPSPQRPWQCGPESLVQGQTRRPCWTGPMCLPAFTRRPEQASEPPKHGQPFCPYLERSHRFLGSHYHESTPSSSSALKLSTGKGGGGAAMAG</sequence>
<dbReference type="Proteomes" id="UP000324222">
    <property type="component" value="Unassembled WGS sequence"/>
</dbReference>
<proteinExistence type="predicted"/>
<organism evidence="2 3">
    <name type="scientific">Portunus trituberculatus</name>
    <name type="common">Swimming crab</name>
    <name type="synonym">Neptunus trituberculatus</name>
    <dbReference type="NCBI Taxonomy" id="210409"/>
    <lineage>
        <taxon>Eukaryota</taxon>
        <taxon>Metazoa</taxon>
        <taxon>Ecdysozoa</taxon>
        <taxon>Arthropoda</taxon>
        <taxon>Crustacea</taxon>
        <taxon>Multicrustacea</taxon>
        <taxon>Malacostraca</taxon>
        <taxon>Eumalacostraca</taxon>
        <taxon>Eucarida</taxon>
        <taxon>Decapoda</taxon>
        <taxon>Pleocyemata</taxon>
        <taxon>Brachyura</taxon>
        <taxon>Eubrachyura</taxon>
        <taxon>Portunoidea</taxon>
        <taxon>Portunidae</taxon>
        <taxon>Portuninae</taxon>
        <taxon>Portunus</taxon>
    </lineage>
</organism>
<feature type="compositionally biased region" description="Low complexity" evidence="1">
    <location>
        <begin position="75"/>
        <end position="87"/>
    </location>
</feature>
<keyword evidence="3" id="KW-1185">Reference proteome</keyword>
<evidence type="ECO:0000256" key="1">
    <source>
        <dbReference type="SAM" id="MobiDB-lite"/>
    </source>
</evidence>
<name>A0A5B7JEY5_PORTR</name>
<evidence type="ECO:0000313" key="3">
    <source>
        <dbReference type="Proteomes" id="UP000324222"/>
    </source>
</evidence>
<feature type="compositionally biased region" description="Gly residues" evidence="1">
    <location>
        <begin position="88"/>
        <end position="98"/>
    </location>
</feature>
<gene>
    <name evidence="2" type="ORF">E2C01_088277</name>
</gene>
<feature type="region of interest" description="Disordered" evidence="1">
    <location>
        <begin position="1"/>
        <end position="27"/>
    </location>
</feature>
<reference evidence="2 3" key="1">
    <citation type="submission" date="2019-05" db="EMBL/GenBank/DDBJ databases">
        <title>Another draft genome of Portunus trituberculatus and its Hox gene families provides insights of decapod evolution.</title>
        <authorList>
            <person name="Jeong J.-H."/>
            <person name="Song I."/>
            <person name="Kim S."/>
            <person name="Choi T."/>
            <person name="Kim D."/>
            <person name="Ryu S."/>
            <person name="Kim W."/>
        </authorList>
    </citation>
    <scope>NUCLEOTIDE SEQUENCE [LARGE SCALE GENOMIC DNA]</scope>
    <source>
        <tissue evidence="2">Muscle</tissue>
    </source>
</reference>
<evidence type="ECO:0000313" key="2">
    <source>
        <dbReference type="EMBL" id="MPC93155.1"/>
    </source>
</evidence>
<feature type="region of interest" description="Disordered" evidence="1">
    <location>
        <begin position="71"/>
        <end position="98"/>
    </location>
</feature>
<comment type="caution">
    <text evidence="2">The sequence shown here is derived from an EMBL/GenBank/DDBJ whole genome shotgun (WGS) entry which is preliminary data.</text>
</comment>
<protein>
    <submittedName>
        <fullName evidence="2">Uncharacterized protein</fullName>
    </submittedName>
</protein>
<accession>A0A5B7JEY5</accession>